<dbReference type="InterPro" id="IPR025736">
    <property type="entry name" value="PucR_C-HTH_dom"/>
</dbReference>
<sequence length="144" mass="15740">VARTVQAAYGTAAGIGDPREDPADAWLSWREARQALRVAESFPRHAPIARWAELGAHRLLARLGGDDLRELAETVAALDPELARTVEVYLDLGGHAQKAAAELGIHRQTLYYRLSKAGRLTGRDLSDGDDRLTVHLGLKAARLR</sequence>
<dbReference type="EMBL" id="JAPNNL010000104">
    <property type="protein sequence ID" value="MDA0636373.1"/>
    <property type="molecule type" value="Genomic_DNA"/>
</dbReference>
<evidence type="ECO:0000259" key="3">
    <source>
        <dbReference type="Pfam" id="PF17853"/>
    </source>
</evidence>
<evidence type="ECO:0000256" key="1">
    <source>
        <dbReference type="ARBA" id="ARBA00006754"/>
    </source>
</evidence>
<reference evidence="4" key="1">
    <citation type="submission" date="2022-11" db="EMBL/GenBank/DDBJ databases">
        <title>Nonomuraea corallina sp. nov., a new species of the genus Nonomuraea isolated from sea side sediment in Thai sea.</title>
        <authorList>
            <person name="Ngamcharungchit C."/>
            <person name="Matsumoto A."/>
            <person name="Suriyachadkun C."/>
            <person name="Panbangred W."/>
            <person name="Inahashi Y."/>
            <person name="Intra B."/>
        </authorList>
    </citation>
    <scope>NUCLEOTIDE SEQUENCE</scope>
    <source>
        <strain evidence="4">MCN248</strain>
    </source>
</reference>
<name>A0ABT4SGP7_9ACTN</name>
<protein>
    <submittedName>
        <fullName evidence="4">Helix-turn-helix domain-containing protein</fullName>
    </submittedName>
</protein>
<dbReference type="Pfam" id="PF13556">
    <property type="entry name" value="HTH_30"/>
    <property type="match status" value="1"/>
</dbReference>
<dbReference type="SUPFAM" id="SSF46689">
    <property type="entry name" value="Homeodomain-like"/>
    <property type="match status" value="1"/>
</dbReference>
<gene>
    <name evidence="4" type="ORF">OUY22_23380</name>
</gene>
<dbReference type="InterPro" id="IPR009057">
    <property type="entry name" value="Homeodomain-like_sf"/>
</dbReference>
<evidence type="ECO:0000313" key="4">
    <source>
        <dbReference type="EMBL" id="MDA0636373.1"/>
    </source>
</evidence>
<organism evidence="4 5">
    <name type="scientific">Nonomuraea corallina</name>
    <dbReference type="NCBI Taxonomy" id="2989783"/>
    <lineage>
        <taxon>Bacteria</taxon>
        <taxon>Bacillati</taxon>
        <taxon>Actinomycetota</taxon>
        <taxon>Actinomycetes</taxon>
        <taxon>Streptosporangiales</taxon>
        <taxon>Streptosporangiaceae</taxon>
        <taxon>Nonomuraea</taxon>
    </lineage>
</organism>
<keyword evidence="5" id="KW-1185">Reference proteome</keyword>
<accession>A0ABT4SGP7</accession>
<feature type="domain" description="PucR C-terminal helix-turn-helix" evidence="2">
    <location>
        <begin position="82"/>
        <end position="140"/>
    </location>
</feature>
<dbReference type="RefSeq" id="WP_270157237.1">
    <property type="nucleotide sequence ID" value="NZ_JAPNNL010000104.1"/>
</dbReference>
<dbReference type="Gene3D" id="1.10.10.2840">
    <property type="entry name" value="PucR C-terminal helix-turn-helix domain"/>
    <property type="match status" value="1"/>
</dbReference>
<proteinExistence type="inferred from homology"/>
<dbReference type="PANTHER" id="PTHR33744">
    <property type="entry name" value="CARBOHYDRATE DIACID REGULATOR"/>
    <property type="match status" value="1"/>
</dbReference>
<dbReference type="Pfam" id="PF17853">
    <property type="entry name" value="GGDEF_2"/>
    <property type="match status" value="1"/>
</dbReference>
<feature type="non-terminal residue" evidence="4">
    <location>
        <position position="1"/>
    </location>
</feature>
<dbReference type="PANTHER" id="PTHR33744:SF17">
    <property type="entry name" value="CONSERVED PROTEIN"/>
    <property type="match status" value="1"/>
</dbReference>
<comment type="similarity">
    <text evidence="1">Belongs to the CdaR family.</text>
</comment>
<comment type="caution">
    <text evidence="4">The sequence shown here is derived from an EMBL/GenBank/DDBJ whole genome shotgun (WGS) entry which is preliminary data.</text>
</comment>
<dbReference type="InterPro" id="IPR051448">
    <property type="entry name" value="CdaR-like_regulators"/>
</dbReference>
<evidence type="ECO:0000313" key="5">
    <source>
        <dbReference type="Proteomes" id="UP001144036"/>
    </source>
</evidence>
<dbReference type="Proteomes" id="UP001144036">
    <property type="component" value="Unassembled WGS sequence"/>
</dbReference>
<feature type="domain" description="CdaR GGDEF-like" evidence="3">
    <location>
        <begin position="2"/>
        <end position="38"/>
    </location>
</feature>
<dbReference type="InterPro" id="IPR041522">
    <property type="entry name" value="CdaR_GGDEF"/>
</dbReference>
<dbReference type="InterPro" id="IPR042070">
    <property type="entry name" value="PucR_C-HTH_sf"/>
</dbReference>
<evidence type="ECO:0000259" key="2">
    <source>
        <dbReference type="Pfam" id="PF13556"/>
    </source>
</evidence>